<reference evidence="3" key="1">
    <citation type="submission" date="2017-04" db="EMBL/GenBank/DDBJ databases">
        <authorList>
            <person name="Varghese N."/>
            <person name="Submissions S."/>
        </authorList>
    </citation>
    <scope>NUCLEOTIDE SEQUENCE [LARGE SCALE GENOMIC DNA]</scope>
    <source>
        <strain evidence="3">RKEM611</strain>
    </source>
</reference>
<dbReference type="AlphaFoldDB" id="A0A1Y6CER4"/>
<feature type="region of interest" description="Disordered" evidence="1">
    <location>
        <begin position="1"/>
        <end position="22"/>
    </location>
</feature>
<evidence type="ECO:0000313" key="2">
    <source>
        <dbReference type="EMBL" id="SMF59802.1"/>
    </source>
</evidence>
<dbReference type="EMBL" id="FWZT01000020">
    <property type="protein sequence ID" value="SMF59802.1"/>
    <property type="molecule type" value="Genomic_DNA"/>
</dbReference>
<evidence type="ECO:0000256" key="1">
    <source>
        <dbReference type="SAM" id="MobiDB-lite"/>
    </source>
</evidence>
<dbReference type="RefSeq" id="WP_159455561.1">
    <property type="nucleotide sequence ID" value="NZ_FWZT01000020.1"/>
</dbReference>
<accession>A0A1Y6CER4</accession>
<keyword evidence="3" id="KW-1185">Reference proteome</keyword>
<gene>
    <name evidence="2" type="ORF">SAMN06296036_12043</name>
</gene>
<sequence length="51" mass="5639">MRKPTSSGRLMESLGSLNQSKHQVLVKNGDTLGRSMLDGMGHRRFLAQTNP</sequence>
<proteinExistence type="predicted"/>
<protein>
    <submittedName>
        <fullName evidence="2">Uncharacterized protein</fullName>
    </submittedName>
</protein>
<organism evidence="2 3">
    <name type="scientific">Pseudobacteriovorax antillogorgiicola</name>
    <dbReference type="NCBI Taxonomy" id="1513793"/>
    <lineage>
        <taxon>Bacteria</taxon>
        <taxon>Pseudomonadati</taxon>
        <taxon>Bdellovibrionota</taxon>
        <taxon>Oligoflexia</taxon>
        <taxon>Oligoflexales</taxon>
        <taxon>Pseudobacteriovoracaceae</taxon>
        <taxon>Pseudobacteriovorax</taxon>
    </lineage>
</organism>
<name>A0A1Y6CER4_9BACT</name>
<evidence type="ECO:0000313" key="3">
    <source>
        <dbReference type="Proteomes" id="UP000192907"/>
    </source>
</evidence>
<dbReference type="Proteomes" id="UP000192907">
    <property type="component" value="Unassembled WGS sequence"/>
</dbReference>